<comment type="function">
    <text evidence="4">Catalyzes the reduction of 1-pyrroline-5-carboxylate (PCA) to L-proline.</text>
</comment>
<evidence type="ECO:0000256" key="2">
    <source>
        <dbReference type="ARBA" id="ARBA00022857"/>
    </source>
</evidence>
<evidence type="ECO:0000256" key="5">
    <source>
        <dbReference type="NCBIfam" id="TIGR00112"/>
    </source>
</evidence>
<dbReference type="GO" id="GO:0004735">
    <property type="term" value="F:pyrroline-5-carboxylate reductase activity"/>
    <property type="evidence" value="ECO:0007669"/>
    <property type="project" value="UniProtKB-UniRule"/>
</dbReference>
<dbReference type="GO" id="GO:0055129">
    <property type="term" value="P:L-proline biosynthetic process"/>
    <property type="evidence" value="ECO:0007669"/>
    <property type="project" value="UniProtKB-UniRule"/>
</dbReference>
<evidence type="ECO:0000259" key="9">
    <source>
        <dbReference type="Pfam" id="PF14748"/>
    </source>
</evidence>
<evidence type="ECO:0000256" key="3">
    <source>
        <dbReference type="ARBA" id="ARBA00023002"/>
    </source>
</evidence>
<evidence type="ECO:0000313" key="11">
    <source>
        <dbReference type="Proteomes" id="UP000234845"/>
    </source>
</evidence>
<dbReference type="HAMAP" id="MF_01925">
    <property type="entry name" value="P5C_reductase"/>
    <property type="match status" value="1"/>
</dbReference>
<dbReference type="EMBL" id="PKLZ01000002">
    <property type="protein sequence ID" value="PLW83514.1"/>
    <property type="molecule type" value="Genomic_DNA"/>
</dbReference>
<dbReference type="InterPro" id="IPR008927">
    <property type="entry name" value="6-PGluconate_DH-like_C_sf"/>
</dbReference>
<dbReference type="PANTHER" id="PTHR11645">
    <property type="entry name" value="PYRROLINE-5-CARBOXYLATE REDUCTASE"/>
    <property type="match status" value="1"/>
</dbReference>
<keyword evidence="2 4" id="KW-0521">NADP</keyword>
<accession>A0A2N5Y534</accession>
<keyword evidence="4 7" id="KW-0641">Proline biosynthesis</keyword>
<dbReference type="PIRSF" id="PIRSF000193">
    <property type="entry name" value="Pyrrol-5-carb_rd"/>
    <property type="match status" value="1"/>
</dbReference>
<feature type="domain" description="Pyrroline-5-carboxylate reductase dimerisation" evidence="9">
    <location>
        <begin position="164"/>
        <end position="268"/>
    </location>
</feature>
<dbReference type="PANTHER" id="PTHR11645:SF0">
    <property type="entry name" value="PYRROLINE-5-CARBOXYLATE REDUCTASE 3"/>
    <property type="match status" value="1"/>
</dbReference>
<keyword evidence="11" id="KW-1185">Reference proteome</keyword>
<dbReference type="InterPro" id="IPR000304">
    <property type="entry name" value="Pyrroline-COOH_reductase"/>
</dbReference>
<protein>
    <recommendedName>
        <fullName evidence="4 5">Pyrroline-5-carboxylate reductase</fullName>
        <shortName evidence="4">P5C reductase</shortName>
        <shortName evidence="4">P5CR</shortName>
        <ecNumber evidence="4 5">1.5.1.2</ecNumber>
    </recommendedName>
    <alternativeName>
        <fullName evidence="4">PCA reductase</fullName>
    </alternativeName>
</protein>
<feature type="domain" description="Pyrroline-5-carboxylate reductase catalytic N-terminal" evidence="8">
    <location>
        <begin position="6"/>
        <end position="100"/>
    </location>
</feature>
<dbReference type="SUPFAM" id="SSF48179">
    <property type="entry name" value="6-phosphogluconate dehydrogenase C-terminal domain-like"/>
    <property type="match status" value="1"/>
</dbReference>
<dbReference type="EC" id="1.5.1.2" evidence="4 5"/>
<proteinExistence type="inferred from homology"/>
<dbReference type="GO" id="GO:0005737">
    <property type="term" value="C:cytoplasm"/>
    <property type="evidence" value="ECO:0007669"/>
    <property type="project" value="UniProtKB-SubCell"/>
</dbReference>
<dbReference type="PROSITE" id="PS00521">
    <property type="entry name" value="P5CR"/>
    <property type="match status" value="1"/>
</dbReference>
<comment type="catalytic activity">
    <reaction evidence="4 7">
        <text>L-proline + NADP(+) = (S)-1-pyrroline-5-carboxylate + NADPH + 2 H(+)</text>
        <dbReference type="Rhea" id="RHEA:14109"/>
        <dbReference type="ChEBI" id="CHEBI:15378"/>
        <dbReference type="ChEBI" id="CHEBI:17388"/>
        <dbReference type="ChEBI" id="CHEBI:57783"/>
        <dbReference type="ChEBI" id="CHEBI:58349"/>
        <dbReference type="ChEBI" id="CHEBI:60039"/>
        <dbReference type="EC" id="1.5.1.2"/>
    </reaction>
</comment>
<sequence length="277" mass="28706">MKTAIITFIGAGNMASSIIGGLLAGGHDASCIRASDPARENLERLRQLGDIKVYQDNAAACAGADVVVMAVKPQIMATALASISAQVAASGSLVISIAAGTTIATMQSLLDNRAPLVRCMPNTPSLVGAGATALYASPEAGPQQRKLASAILGAVGLIQWVPQESDLDAITALSGSGPAYFFLFMEAMIEAACAMGLSRDCAVAMTRQTAFGAARMALESDVDLRELRRRVTSPGGTTERAVQCFEHEGLRDLVAHAMAAARERAEEMGAPQETPDA</sequence>
<reference evidence="11" key="1">
    <citation type="submission" date="2017-11" db="EMBL/GenBank/DDBJ databases">
        <title>The draft genome sequence of Chromatocurvus sp. F02.</title>
        <authorList>
            <person name="Du Z.-J."/>
            <person name="Chang Y.-Q."/>
        </authorList>
    </citation>
    <scope>NUCLEOTIDE SEQUENCE [LARGE SCALE GENOMIC DNA]</scope>
    <source>
        <strain evidence="11">F02</strain>
    </source>
</reference>
<dbReference type="Gene3D" id="1.10.3730.10">
    <property type="entry name" value="ProC C-terminal domain-like"/>
    <property type="match status" value="1"/>
</dbReference>
<dbReference type="Gene3D" id="3.40.50.720">
    <property type="entry name" value="NAD(P)-binding Rossmann-like Domain"/>
    <property type="match status" value="1"/>
</dbReference>
<dbReference type="UniPathway" id="UPA00098">
    <property type="reaction ID" value="UER00361"/>
</dbReference>
<dbReference type="InterPro" id="IPR036291">
    <property type="entry name" value="NAD(P)-bd_dom_sf"/>
</dbReference>
<evidence type="ECO:0000256" key="6">
    <source>
        <dbReference type="PIRSR" id="PIRSR000193-1"/>
    </source>
</evidence>
<dbReference type="NCBIfam" id="TIGR00112">
    <property type="entry name" value="proC"/>
    <property type="match status" value="1"/>
</dbReference>
<dbReference type="InterPro" id="IPR053790">
    <property type="entry name" value="P5CR-like_CS"/>
</dbReference>
<gene>
    <name evidence="4" type="primary">proC</name>
    <name evidence="10" type="ORF">CWI75_03945</name>
</gene>
<comment type="similarity">
    <text evidence="1 4 7">Belongs to the pyrroline-5-carboxylate reductase family.</text>
</comment>
<dbReference type="Proteomes" id="UP000234845">
    <property type="component" value="Unassembled WGS sequence"/>
</dbReference>
<dbReference type="FunFam" id="1.10.3730.10:FF:000001">
    <property type="entry name" value="Pyrroline-5-carboxylate reductase"/>
    <property type="match status" value="1"/>
</dbReference>
<evidence type="ECO:0000256" key="4">
    <source>
        <dbReference type="HAMAP-Rule" id="MF_01925"/>
    </source>
</evidence>
<comment type="subcellular location">
    <subcellularLocation>
        <location evidence="4">Cytoplasm</location>
    </subcellularLocation>
</comment>
<keyword evidence="4 7" id="KW-0028">Amino-acid biosynthesis</keyword>
<comment type="pathway">
    <text evidence="4 7">Amino-acid biosynthesis; L-proline biosynthesis; L-proline from L-glutamate 5-semialdehyde: step 1/1.</text>
</comment>
<feature type="binding site" evidence="6">
    <location>
        <begin position="9"/>
        <end position="14"/>
    </location>
    <ligand>
        <name>NADP(+)</name>
        <dbReference type="ChEBI" id="CHEBI:58349"/>
    </ligand>
</feature>
<dbReference type="InterPro" id="IPR028939">
    <property type="entry name" value="P5C_Rdtase_cat_N"/>
</dbReference>
<evidence type="ECO:0000256" key="1">
    <source>
        <dbReference type="ARBA" id="ARBA00005525"/>
    </source>
</evidence>
<evidence type="ECO:0000259" key="8">
    <source>
        <dbReference type="Pfam" id="PF03807"/>
    </source>
</evidence>
<feature type="binding site" evidence="6">
    <location>
        <position position="57"/>
    </location>
    <ligand>
        <name>NADPH</name>
        <dbReference type="ChEBI" id="CHEBI:57783"/>
    </ligand>
</feature>
<feature type="binding site" evidence="6">
    <location>
        <begin position="70"/>
        <end position="73"/>
    </location>
    <ligand>
        <name>NADP(+)</name>
        <dbReference type="ChEBI" id="CHEBI:58349"/>
    </ligand>
</feature>
<dbReference type="OrthoDB" id="9805754at2"/>
<dbReference type="AlphaFoldDB" id="A0A2N5Y534"/>
<evidence type="ECO:0000313" key="10">
    <source>
        <dbReference type="EMBL" id="PLW83514.1"/>
    </source>
</evidence>
<dbReference type="InterPro" id="IPR029036">
    <property type="entry name" value="P5CR_dimer"/>
</dbReference>
<dbReference type="RefSeq" id="WP_101520195.1">
    <property type="nucleotide sequence ID" value="NZ_PKLZ01000002.1"/>
</dbReference>
<comment type="catalytic activity">
    <reaction evidence="4">
        <text>L-proline + NAD(+) = (S)-1-pyrroline-5-carboxylate + NADH + 2 H(+)</text>
        <dbReference type="Rhea" id="RHEA:14105"/>
        <dbReference type="ChEBI" id="CHEBI:15378"/>
        <dbReference type="ChEBI" id="CHEBI:17388"/>
        <dbReference type="ChEBI" id="CHEBI:57540"/>
        <dbReference type="ChEBI" id="CHEBI:57945"/>
        <dbReference type="ChEBI" id="CHEBI:60039"/>
        <dbReference type="EC" id="1.5.1.2"/>
    </reaction>
</comment>
<comment type="caution">
    <text evidence="10">The sequence shown here is derived from an EMBL/GenBank/DDBJ whole genome shotgun (WGS) entry which is preliminary data.</text>
</comment>
<keyword evidence="3 4" id="KW-0560">Oxidoreductase</keyword>
<keyword evidence="4" id="KW-0963">Cytoplasm</keyword>
<dbReference type="Pfam" id="PF14748">
    <property type="entry name" value="P5CR_dimer"/>
    <property type="match status" value="1"/>
</dbReference>
<evidence type="ECO:0000256" key="7">
    <source>
        <dbReference type="RuleBase" id="RU003903"/>
    </source>
</evidence>
<dbReference type="SUPFAM" id="SSF51735">
    <property type="entry name" value="NAD(P)-binding Rossmann-fold domains"/>
    <property type="match status" value="1"/>
</dbReference>
<organism evidence="10 11">
    <name type="scientific">Kineobactrum sediminis</name>
    <dbReference type="NCBI Taxonomy" id="1905677"/>
    <lineage>
        <taxon>Bacteria</taxon>
        <taxon>Pseudomonadati</taxon>
        <taxon>Pseudomonadota</taxon>
        <taxon>Gammaproteobacteria</taxon>
        <taxon>Cellvibrionales</taxon>
        <taxon>Halieaceae</taxon>
        <taxon>Kineobactrum</taxon>
    </lineage>
</organism>
<dbReference type="Pfam" id="PF03807">
    <property type="entry name" value="F420_oxidored"/>
    <property type="match status" value="1"/>
</dbReference>
<name>A0A2N5Y534_9GAMM</name>